<evidence type="ECO:0000256" key="3">
    <source>
        <dbReference type="ARBA" id="ARBA00022448"/>
    </source>
</evidence>
<dbReference type="InterPro" id="IPR023395">
    <property type="entry name" value="MCP_dom_sf"/>
</dbReference>
<keyword evidence="6" id="KW-0999">Mitochondrion inner membrane</keyword>
<evidence type="ECO:0000256" key="12">
    <source>
        <dbReference type="SAM" id="MobiDB-lite"/>
    </source>
</evidence>
<dbReference type="OrthoDB" id="8922241at2759"/>
<feature type="domain" description="C2H2-type" evidence="13">
    <location>
        <begin position="441"/>
        <end position="469"/>
    </location>
</feature>
<dbReference type="InterPro" id="IPR018108">
    <property type="entry name" value="MCP_transmembrane"/>
</dbReference>
<evidence type="ECO:0000256" key="1">
    <source>
        <dbReference type="ARBA" id="ARBA00004448"/>
    </source>
</evidence>
<evidence type="ECO:0000256" key="4">
    <source>
        <dbReference type="ARBA" id="ARBA00022692"/>
    </source>
</evidence>
<feature type="region of interest" description="Disordered" evidence="12">
    <location>
        <begin position="954"/>
        <end position="981"/>
    </location>
</feature>
<feature type="repeat" description="Solcar" evidence="11">
    <location>
        <begin position="861"/>
        <end position="945"/>
    </location>
</feature>
<reference evidence="14 15" key="1">
    <citation type="submission" date="2019-07" db="EMBL/GenBank/DDBJ databases">
        <title>Draft genome assembly of a fouling barnacle, Amphibalanus amphitrite (Darwin, 1854): The first reference genome for Thecostraca.</title>
        <authorList>
            <person name="Kim W."/>
        </authorList>
    </citation>
    <scope>NUCLEOTIDE SEQUENCE [LARGE SCALE GENOMIC DNA]</scope>
    <source>
        <strain evidence="14">SNU_AA5</strain>
        <tissue evidence="14">Soma without cirri and trophi</tissue>
    </source>
</reference>
<keyword evidence="15" id="KW-1185">Reference proteome</keyword>
<feature type="domain" description="C2H2-type" evidence="13">
    <location>
        <begin position="231"/>
        <end position="254"/>
    </location>
</feature>
<dbReference type="InterPro" id="IPR036236">
    <property type="entry name" value="Znf_C2H2_sf"/>
</dbReference>
<keyword evidence="10" id="KW-0479">Metal-binding</keyword>
<dbReference type="PROSITE" id="PS50157">
    <property type="entry name" value="ZINC_FINGER_C2H2_2"/>
    <property type="match status" value="5"/>
</dbReference>
<gene>
    <name evidence="14" type="primary">Rim2_3</name>
    <name evidence="14" type="ORF">FJT64_001744</name>
</gene>
<evidence type="ECO:0000313" key="14">
    <source>
        <dbReference type="EMBL" id="KAF0312750.1"/>
    </source>
</evidence>
<dbReference type="PROSITE" id="PS50920">
    <property type="entry name" value="SOLCAR"/>
    <property type="match status" value="3"/>
</dbReference>
<evidence type="ECO:0000256" key="9">
    <source>
        <dbReference type="ARBA" id="ARBA00023136"/>
    </source>
</evidence>
<dbReference type="Pfam" id="PF00096">
    <property type="entry name" value="zf-C2H2"/>
    <property type="match status" value="2"/>
</dbReference>
<dbReference type="GO" id="GO:0005743">
    <property type="term" value="C:mitochondrial inner membrane"/>
    <property type="evidence" value="ECO:0007669"/>
    <property type="project" value="UniProtKB-SubCell"/>
</dbReference>
<protein>
    <submittedName>
        <fullName evidence="14">Mitochondrial carrier protein Rim2</fullName>
    </submittedName>
</protein>
<dbReference type="InterPro" id="IPR049562">
    <property type="entry name" value="SLC25A33/36-like"/>
</dbReference>
<dbReference type="GO" id="GO:0008270">
    <property type="term" value="F:zinc ion binding"/>
    <property type="evidence" value="ECO:0007669"/>
    <property type="project" value="UniProtKB-KW"/>
</dbReference>
<feature type="domain" description="C2H2-type" evidence="13">
    <location>
        <begin position="413"/>
        <end position="440"/>
    </location>
</feature>
<dbReference type="EMBL" id="VIIS01000137">
    <property type="protein sequence ID" value="KAF0312750.1"/>
    <property type="molecule type" value="Genomic_DNA"/>
</dbReference>
<feature type="compositionally biased region" description="Acidic residues" evidence="12">
    <location>
        <begin position="170"/>
        <end position="184"/>
    </location>
</feature>
<evidence type="ECO:0000259" key="13">
    <source>
        <dbReference type="PROSITE" id="PS50157"/>
    </source>
</evidence>
<dbReference type="Gene3D" id="3.30.160.60">
    <property type="entry name" value="Classic Zinc Finger"/>
    <property type="match status" value="3"/>
</dbReference>
<evidence type="ECO:0000256" key="7">
    <source>
        <dbReference type="ARBA" id="ARBA00022989"/>
    </source>
</evidence>
<feature type="region of interest" description="Disordered" evidence="12">
    <location>
        <begin position="530"/>
        <end position="566"/>
    </location>
</feature>
<keyword evidence="8" id="KW-0496">Mitochondrion</keyword>
<feature type="repeat" description="Solcar" evidence="11">
    <location>
        <begin position="608"/>
        <end position="752"/>
    </location>
</feature>
<evidence type="ECO:0000256" key="5">
    <source>
        <dbReference type="ARBA" id="ARBA00022737"/>
    </source>
</evidence>
<feature type="domain" description="C2H2-type" evidence="13">
    <location>
        <begin position="470"/>
        <end position="497"/>
    </location>
</feature>
<evidence type="ECO:0000256" key="2">
    <source>
        <dbReference type="ARBA" id="ARBA00006375"/>
    </source>
</evidence>
<evidence type="ECO:0000256" key="11">
    <source>
        <dbReference type="PROSITE-ProRule" id="PRU00282"/>
    </source>
</evidence>
<feature type="domain" description="C2H2-type" evidence="13">
    <location>
        <begin position="386"/>
        <end position="413"/>
    </location>
</feature>
<feature type="compositionally biased region" description="Polar residues" evidence="12">
    <location>
        <begin position="971"/>
        <end position="981"/>
    </location>
</feature>
<name>A0A6A4X978_AMPAM</name>
<dbReference type="Pfam" id="PF00153">
    <property type="entry name" value="Mito_carr"/>
    <property type="match status" value="4"/>
</dbReference>
<dbReference type="PANTHER" id="PTHR45829:SF4">
    <property type="entry name" value="MITOCHONDRIAL CARRIER PROTEIN RIM2"/>
    <property type="match status" value="1"/>
</dbReference>
<evidence type="ECO:0000256" key="8">
    <source>
        <dbReference type="ARBA" id="ARBA00023128"/>
    </source>
</evidence>
<dbReference type="SMART" id="SM00355">
    <property type="entry name" value="ZnF_C2H2"/>
    <property type="match status" value="8"/>
</dbReference>
<dbReference type="Proteomes" id="UP000440578">
    <property type="component" value="Unassembled WGS sequence"/>
</dbReference>
<keyword evidence="4 11" id="KW-0812">Transmembrane</keyword>
<keyword evidence="10" id="KW-0862">Zinc</keyword>
<evidence type="ECO:0000256" key="6">
    <source>
        <dbReference type="ARBA" id="ARBA00022792"/>
    </source>
</evidence>
<accession>A0A6A4X978</accession>
<keyword evidence="9 11" id="KW-0472">Membrane</keyword>
<dbReference type="GO" id="GO:0015218">
    <property type="term" value="F:pyrimidine nucleotide transmembrane transporter activity"/>
    <property type="evidence" value="ECO:0007669"/>
    <property type="project" value="InterPro"/>
</dbReference>
<dbReference type="FunFam" id="1.50.40.10:FF:000028">
    <property type="entry name" value="Solute carrier family 25 member 33"/>
    <property type="match status" value="1"/>
</dbReference>
<keyword evidence="7" id="KW-1133">Transmembrane helix</keyword>
<dbReference type="PANTHER" id="PTHR45829">
    <property type="entry name" value="MITOCHONDRIAL CARRIER PROTEIN RIM2"/>
    <property type="match status" value="1"/>
</dbReference>
<comment type="similarity">
    <text evidence="2">Belongs to the mitochondrial carrier (TC 2.A.29) family.</text>
</comment>
<dbReference type="Gene3D" id="1.50.40.10">
    <property type="entry name" value="Mitochondrial carrier domain"/>
    <property type="match status" value="2"/>
</dbReference>
<dbReference type="SUPFAM" id="SSF57667">
    <property type="entry name" value="beta-beta-alpha zinc fingers"/>
    <property type="match status" value="3"/>
</dbReference>
<sequence length="981" mass="109243">MASAAVHVSLPAFSRLCVLCNECAPAPRPTRGLRAVLSDSATLSELERRLVGLDSELPLVSGICSSCRRRLRRCQRLMTRFAAAADAMAADYRRAAEARSDCKVLLRRGRRRSETSYAACCRLTAGGGDPADLVRRLVTDQFGPEALRAAENGHGVREDEEGEENHNEVEDNEQEDDHMADDGQDANSDPDWPDRRTIRRAAAPASAVVHSQTGNARSDRLPIVRKTRRSLCCHMCRQTFSSERNLKAHVEKLHKVASAAPPEQPVQVWCPACTALLPPGDVLSHVTERHGGRLECGCCRLTLDGAAEAAGHCAERHTANYMCIVPDSADPVAAVYADLLRRLRGRARRLRLSLLGRTAVRCPYCAQTCSLHYLRTHLYKHRAAGFRCRVCDKRFKFPVSFQKHLLVHAGRADKCPQCAAVFSSRSNLLSHLRTHSSERQFSCDRCQKRFKFKQTRDAHVLRAHGGGSSKVCDVCGAEFRLQYQLTVHLARHVNGRTIRCPLCPRLYELNLDLKRHLYSKHKLRAAEAERRFPEIRRRPNTTLEPGAGRNDPTADPDEPCRDQPGPSSTVSRFRFVLACSAWWCWCVTSGTDCVSRYRPYDGDAMATRDTFVHLLAGGTGGTVGAVATCPLEVVKTRLQSSRSGFERLQVPSIASEQHGRGSVTCRSVGQRRLLHTAPPHLSRQAAHLVLGPDLGPGPASSRPAGPGLLQCIRIIVENEGPYALFKGLGPNLVGVAPSRAIYFCAYQNAKQFFNGRFTPETPLVHMTSAMCAGFTSCTLTNPIWFIKTRLQLDQQQFGKRLRLADCVYRVYSQQGLRGFYRGITASYFGITETMIHFVIYERLKRRLQLYRSADPTTKTSWDFVEFMLAGAVSKTVASSVAYPHEVARTRLREEGTKYRSFFQTLYVVWTEEGYRGLYRGLGTQLVRQIPNTAIMMSTYEAVVYLLRDQSGSNDDLYDDDSDAAYGDATPAPTTQSQQSSV</sequence>
<feature type="repeat" description="Solcar" evidence="11">
    <location>
        <begin position="760"/>
        <end position="846"/>
    </location>
</feature>
<keyword evidence="3" id="KW-0813">Transport</keyword>
<dbReference type="AlphaFoldDB" id="A0A6A4X978"/>
<dbReference type="GO" id="GO:1990519">
    <property type="term" value="P:pyrimidine nucleotide import into mitochondrion"/>
    <property type="evidence" value="ECO:0007669"/>
    <property type="project" value="TreeGrafter"/>
</dbReference>
<dbReference type="PROSITE" id="PS00028">
    <property type="entry name" value="ZINC_FINGER_C2H2_1"/>
    <property type="match status" value="6"/>
</dbReference>
<keyword evidence="5" id="KW-0677">Repeat</keyword>
<organism evidence="14 15">
    <name type="scientific">Amphibalanus amphitrite</name>
    <name type="common">Striped barnacle</name>
    <name type="synonym">Balanus amphitrite</name>
    <dbReference type="NCBI Taxonomy" id="1232801"/>
    <lineage>
        <taxon>Eukaryota</taxon>
        <taxon>Metazoa</taxon>
        <taxon>Ecdysozoa</taxon>
        <taxon>Arthropoda</taxon>
        <taxon>Crustacea</taxon>
        <taxon>Multicrustacea</taxon>
        <taxon>Cirripedia</taxon>
        <taxon>Thoracica</taxon>
        <taxon>Thoracicalcarea</taxon>
        <taxon>Balanomorpha</taxon>
        <taxon>Balanoidea</taxon>
        <taxon>Balanidae</taxon>
        <taxon>Amphibalaninae</taxon>
        <taxon>Amphibalanus</taxon>
    </lineage>
</organism>
<dbReference type="SUPFAM" id="SSF103506">
    <property type="entry name" value="Mitochondrial carrier"/>
    <property type="match status" value="1"/>
</dbReference>
<evidence type="ECO:0000313" key="15">
    <source>
        <dbReference type="Proteomes" id="UP000440578"/>
    </source>
</evidence>
<comment type="caution">
    <text evidence="14">The sequence shown here is derived from an EMBL/GenBank/DDBJ whole genome shotgun (WGS) entry which is preliminary data.</text>
</comment>
<comment type="subcellular location">
    <subcellularLocation>
        <location evidence="1">Mitochondrion inner membrane</location>
        <topology evidence="1">Multi-pass membrane protein</topology>
    </subcellularLocation>
</comment>
<proteinExistence type="inferred from homology"/>
<keyword evidence="10" id="KW-0863">Zinc-finger</keyword>
<feature type="region of interest" description="Disordered" evidence="12">
    <location>
        <begin position="150"/>
        <end position="194"/>
    </location>
</feature>
<dbReference type="InterPro" id="IPR013087">
    <property type="entry name" value="Znf_C2H2_type"/>
</dbReference>
<evidence type="ECO:0000256" key="10">
    <source>
        <dbReference type="PROSITE-ProRule" id="PRU00042"/>
    </source>
</evidence>